<evidence type="ECO:0000256" key="3">
    <source>
        <dbReference type="ARBA" id="ARBA00023125"/>
    </source>
</evidence>
<keyword evidence="2" id="KW-0805">Transcription regulation</keyword>
<dbReference type="InterPro" id="IPR001867">
    <property type="entry name" value="OmpR/PhoB-type_DNA-bd"/>
</dbReference>
<evidence type="ECO:0000256" key="2">
    <source>
        <dbReference type="ARBA" id="ARBA00023015"/>
    </source>
</evidence>
<dbReference type="GO" id="GO:0000976">
    <property type="term" value="F:transcription cis-regulatory region binding"/>
    <property type="evidence" value="ECO:0007669"/>
    <property type="project" value="TreeGrafter"/>
</dbReference>
<protein>
    <submittedName>
        <fullName evidence="7">Transcriptional regulator</fullName>
    </submittedName>
</protein>
<comment type="caution">
    <text evidence="7">The sequence shown here is derived from an EMBL/GenBank/DDBJ whole genome shotgun (WGS) entry which is preliminary data.</text>
</comment>
<evidence type="ECO:0000256" key="4">
    <source>
        <dbReference type="ARBA" id="ARBA00023163"/>
    </source>
</evidence>
<proteinExistence type="predicted"/>
<evidence type="ECO:0000313" key="7">
    <source>
        <dbReference type="EMBL" id="PRX97306.1"/>
    </source>
</evidence>
<evidence type="ECO:0000259" key="6">
    <source>
        <dbReference type="PROSITE" id="PS51755"/>
    </source>
</evidence>
<evidence type="ECO:0000256" key="5">
    <source>
        <dbReference type="PROSITE-ProRule" id="PRU01091"/>
    </source>
</evidence>
<keyword evidence="1" id="KW-0597">Phosphoprotein</keyword>
<dbReference type="PANTHER" id="PTHR48111">
    <property type="entry name" value="REGULATOR OF RPOS"/>
    <property type="match status" value="1"/>
</dbReference>
<evidence type="ECO:0000256" key="1">
    <source>
        <dbReference type="ARBA" id="ARBA00022553"/>
    </source>
</evidence>
<gene>
    <name evidence="7" type="ORF">CLV72_106343</name>
</gene>
<feature type="domain" description="OmpR/PhoB-type" evidence="6">
    <location>
        <begin position="50"/>
        <end position="147"/>
    </location>
</feature>
<dbReference type="SMART" id="SM00862">
    <property type="entry name" value="Trans_reg_C"/>
    <property type="match status" value="1"/>
</dbReference>
<dbReference type="InterPro" id="IPR039420">
    <property type="entry name" value="WalR-like"/>
</dbReference>
<dbReference type="OrthoDB" id="8927943at2"/>
<dbReference type="InterPro" id="IPR016032">
    <property type="entry name" value="Sig_transdc_resp-reg_C-effctor"/>
</dbReference>
<dbReference type="GO" id="GO:0006355">
    <property type="term" value="P:regulation of DNA-templated transcription"/>
    <property type="evidence" value="ECO:0007669"/>
    <property type="project" value="InterPro"/>
</dbReference>
<evidence type="ECO:0000313" key="8">
    <source>
        <dbReference type="Proteomes" id="UP000237846"/>
    </source>
</evidence>
<dbReference type="Pfam" id="PF00486">
    <property type="entry name" value="Trans_reg_C"/>
    <property type="match status" value="1"/>
</dbReference>
<keyword evidence="4" id="KW-0804">Transcription</keyword>
<organism evidence="7 8">
    <name type="scientific">Allonocardiopsis opalescens</name>
    <dbReference type="NCBI Taxonomy" id="1144618"/>
    <lineage>
        <taxon>Bacteria</taxon>
        <taxon>Bacillati</taxon>
        <taxon>Actinomycetota</taxon>
        <taxon>Actinomycetes</taxon>
        <taxon>Streptosporangiales</taxon>
        <taxon>Allonocardiopsis</taxon>
    </lineage>
</organism>
<dbReference type="GO" id="GO:0005829">
    <property type="term" value="C:cytosol"/>
    <property type="evidence" value="ECO:0007669"/>
    <property type="project" value="TreeGrafter"/>
</dbReference>
<dbReference type="EMBL" id="PVZC01000006">
    <property type="protein sequence ID" value="PRX97306.1"/>
    <property type="molecule type" value="Genomic_DNA"/>
</dbReference>
<dbReference type="AlphaFoldDB" id="A0A2T0Q0L3"/>
<dbReference type="SUPFAM" id="SSF46894">
    <property type="entry name" value="C-terminal effector domain of the bipartite response regulators"/>
    <property type="match status" value="1"/>
</dbReference>
<dbReference type="InterPro" id="IPR036388">
    <property type="entry name" value="WH-like_DNA-bd_sf"/>
</dbReference>
<reference evidence="7 8" key="1">
    <citation type="submission" date="2018-03" db="EMBL/GenBank/DDBJ databases">
        <title>Genomic Encyclopedia of Archaeal and Bacterial Type Strains, Phase II (KMG-II): from individual species to whole genera.</title>
        <authorList>
            <person name="Goeker M."/>
        </authorList>
    </citation>
    <scope>NUCLEOTIDE SEQUENCE [LARGE SCALE GENOMIC DNA]</scope>
    <source>
        <strain evidence="7 8">DSM 45601</strain>
    </source>
</reference>
<accession>A0A2T0Q0L3</accession>
<dbReference type="CDD" id="cd00383">
    <property type="entry name" value="trans_reg_C"/>
    <property type="match status" value="1"/>
</dbReference>
<keyword evidence="3 5" id="KW-0238">DNA-binding</keyword>
<feature type="DNA-binding region" description="OmpR/PhoB-type" evidence="5">
    <location>
        <begin position="50"/>
        <end position="147"/>
    </location>
</feature>
<dbReference type="RefSeq" id="WP_106249276.1">
    <property type="nucleotide sequence ID" value="NZ_PVZC01000006.1"/>
</dbReference>
<sequence>MPSRATAAPLAVPGLTEPLVGVIPIDDGDRLMVVVGRIVERTGRRAPAEPRHPRPHDPLVVDRDSHRAWLDGDLLDLTHREFELLAHLHETQGRAWSRRQLIARLWGGDPAAGSRTVDVHVHRLRRKLRHHAARLVTVRGVGYRFEPGPPAPPSPEPPA</sequence>
<dbReference type="GO" id="GO:0000156">
    <property type="term" value="F:phosphorelay response regulator activity"/>
    <property type="evidence" value="ECO:0007669"/>
    <property type="project" value="TreeGrafter"/>
</dbReference>
<dbReference type="GO" id="GO:0032993">
    <property type="term" value="C:protein-DNA complex"/>
    <property type="evidence" value="ECO:0007669"/>
    <property type="project" value="TreeGrafter"/>
</dbReference>
<dbReference type="PROSITE" id="PS51755">
    <property type="entry name" value="OMPR_PHOB"/>
    <property type="match status" value="1"/>
</dbReference>
<name>A0A2T0Q0L3_9ACTN</name>
<dbReference type="Proteomes" id="UP000237846">
    <property type="component" value="Unassembled WGS sequence"/>
</dbReference>
<keyword evidence="8" id="KW-1185">Reference proteome</keyword>
<dbReference type="PANTHER" id="PTHR48111:SF4">
    <property type="entry name" value="DNA-BINDING DUAL TRANSCRIPTIONAL REGULATOR OMPR"/>
    <property type="match status" value="1"/>
</dbReference>
<dbReference type="Gene3D" id="1.10.10.10">
    <property type="entry name" value="Winged helix-like DNA-binding domain superfamily/Winged helix DNA-binding domain"/>
    <property type="match status" value="1"/>
</dbReference>